<reference evidence="3 5" key="2">
    <citation type="submission" date="2017-02" db="EMBL/GenBank/DDBJ databases">
        <title>Draft genome of Acidibacillus ferrooxidans Huett2.</title>
        <authorList>
            <person name="Schopf S."/>
        </authorList>
    </citation>
    <scope>NUCLEOTIDE SEQUENCE [LARGE SCALE GENOMIC DNA]</scope>
    <source>
        <strain evidence="3 5">Huett2</strain>
    </source>
</reference>
<dbReference type="InterPro" id="IPR016784">
    <property type="entry name" value="UCP021288_ACT"/>
</dbReference>
<dbReference type="InterPro" id="IPR045865">
    <property type="entry name" value="ACT-like_dom_sf"/>
</dbReference>
<dbReference type="AlphaFoldDB" id="A0A162RZ25"/>
<name>A0A162RZ25_9BACL</name>
<reference evidence="2 4" key="1">
    <citation type="submission" date="2016-02" db="EMBL/GenBank/DDBJ databases">
        <title>Draft genome sequence of Acidibacillus ferrooxidans SLC66.</title>
        <authorList>
            <person name="Oliveira G."/>
            <person name="Nancucheo I."/>
            <person name="Dall'Agnol H."/>
            <person name="Johnson B."/>
            <person name="Oliveira R."/>
            <person name="Nunes G.L."/>
            <person name="Tzotzos G."/>
            <person name="Orellana S.C."/>
            <person name="Salim A.C."/>
            <person name="Araujo F.M."/>
        </authorList>
    </citation>
    <scope>NUCLEOTIDE SEQUENCE [LARGE SCALE GENOMIC DNA]</scope>
    <source>
        <strain evidence="2 4">SLC66</strain>
    </source>
</reference>
<accession>A0A162RZ25</accession>
<evidence type="ECO:0000259" key="1">
    <source>
        <dbReference type="Pfam" id="PF11868"/>
    </source>
</evidence>
<dbReference type="RefSeq" id="WP_067567216.1">
    <property type="nucleotide sequence ID" value="NZ_LSUQ01000078.1"/>
</dbReference>
<feature type="domain" description="DUF3388" evidence="1">
    <location>
        <begin position="70"/>
        <end position="247"/>
    </location>
</feature>
<keyword evidence="5" id="KW-1185">Reference proteome</keyword>
<dbReference type="Pfam" id="PF11868">
    <property type="entry name" value="DUF3388"/>
    <property type="match status" value="1"/>
</dbReference>
<evidence type="ECO:0000313" key="5">
    <source>
        <dbReference type="Proteomes" id="UP000190229"/>
    </source>
</evidence>
<organism evidence="3 5">
    <name type="scientific">Ferroacidibacillus organovorans</name>
    <dbReference type="NCBI Taxonomy" id="1765683"/>
    <lineage>
        <taxon>Bacteria</taxon>
        <taxon>Bacillati</taxon>
        <taxon>Bacillota</taxon>
        <taxon>Bacilli</taxon>
        <taxon>Bacillales</taxon>
        <taxon>Alicyclobacillaceae</taxon>
        <taxon>Ferroacidibacillus</taxon>
    </lineage>
</organism>
<evidence type="ECO:0000313" key="4">
    <source>
        <dbReference type="Proteomes" id="UP000077421"/>
    </source>
</evidence>
<dbReference type="STRING" id="1765683.B2M26_11220"/>
<gene>
    <name evidence="2" type="ORF">AYW79_14195</name>
    <name evidence="3" type="ORF">B2M26_11220</name>
</gene>
<dbReference type="EMBL" id="MWPS01000027">
    <property type="protein sequence ID" value="OPG15622.1"/>
    <property type="molecule type" value="Genomic_DNA"/>
</dbReference>
<dbReference type="PIRSF" id="PIRSF021288">
    <property type="entry name" value="UCP021288_ACT"/>
    <property type="match status" value="1"/>
</dbReference>
<dbReference type="OrthoDB" id="2372367at2"/>
<dbReference type="InterPro" id="IPR024514">
    <property type="entry name" value="DUF3388"/>
</dbReference>
<sequence>MEEWYFEYHIHHDRFGLLGDIASVLGMLSINIETVSGVAERKRGFLLRTNEPERIETLKGILRQVGNITVTALRPPTLLDRLALRHGRLIEHDDEQRKTFRFTREDLGILVDFMGEHLKTPGHQVMGVRGMPRVGKTESIVAASVYAGKRWTFVSSTLLKQTLRTDLDEDELSLEDHVYIIDGIVSTMRGNEDHLRLVRRILRLNAPKIIEHPDFFVNRTEFQWNLFDRIIELRNHPDETIDYKDILNKGTM</sequence>
<dbReference type="Proteomes" id="UP000190229">
    <property type="component" value="Unassembled WGS sequence"/>
</dbReference>
<comment type="caution">
    <text evidence="3">The sequence shown here is derived from an EMBL/GenBank/DDBJ whole genome shotgun (WGS) entry which is preliminary data.</text>
</comment>
<dbReference type="SUPFAM" id="SSF55021">
    <property type="entry name" value="ACT-like"/>
    <property type="match status" value="1"/>
</dbReference>
<evidence type="ECO:0000313" key="2">
    <source>
        <dbReference type="EMBL" id="OAG90172.1"/>
    </source>
</evidence>
<protein>
    <recommendedName>
        <fullName evidence="1">DUF3388 domain-containing protein</fullName>
    </recommendedName>
</protein>
<proteinExistence type="predicted"/>
<evidence type="ECO:0000313" key="3">
    <source>
        <dbReference type="EMBL" id="OPG15622.1"/>
    </source>
</evidence>
<dbReference type="EMBL" id="LSUQ01000078">
    <property type="protein sequence ID" value="OAG90172.1"/>
    <property type="molecule type" value="Genomic_DNA"/>
</dbReference>
<dbReference type="Proteomes" id="UP000077421">
    <property type="component" value="Unassembled WGS sequence"/>
</dbReference>